<comment type="similarity">
    <text evidence="2">Belongs to the COG2 family.</text>
</comment>
<evidence type="ECO:0000313" key="12">
    <source>
        <dbReference type="EMBL" id="KAK6352611.1"/>
    </source>
</evidence>
<feature type="region of interest" description="Disordered" evidence="10">
    <location>
        <begin position="1"/>
        <end position="29"/>
    </location>
</feature>
<dbReference type="InterPro" id="IPR024602">
    <property type="entry name" value="COG_su2_N"/>
</dbReference>
<accession>A0AAV9UYB6</accession>
<keyword evidence="7" id="KW-0472">Membrane</keyword>
<dbReference type="AlphaFoldDB" id="A0AAV9UYB6"/>
<dbReference type="GO" id="GO:0000139">
    <property type="term" value="C:Golgi membrane"/>
    <property type="evidence" value="ECO:0007669"/>
    <property type="project" value="UniProtKB-SubCell"/>
</dbReference>
<keyword evidence="9" id="KW-0175">Coiled coil</keyword>
<protein>
    <recommendedName>
        <fullName evidence="3">Conserved oligomeric Golgi complex subunit 2</fullName>
    </recommendedName>
    <alternativeName>
        <fullName evidence="8">Component of oligomeric Golgi complex 2</fullName>
    </alternativeName>
</protein>
<evidence type="ECO:0000256" key="5">
    <source>
        <dbReference type="ARBA" id="ARBA00022927"/>
    </source>
</evidence>
<keyword evidence="4" id="KW-0813">Transport</keyword>
<dbReference type="Proteomes" id="UP001373714">
    <property type="component" value="Unassembled WGS sequence"/>
</dbReference>
<reference evidence="12 13" key="1">
    <citation type="submission" date="2019-10" db="EMBL/GenBank/DDBJ databases">
        <authorList>
            <person name="Palmer J.M."/>
        </authorList>
    </citation>
    <scope>NUCLEOTIDE SEQUENCE [LARGE SCALE GENOMIC DNA]</scope>
    <source>
        <strain evidence="12 13">TWF730</strain>
    </source>
</reference>
<evidence type="ECO:0000256" key="6">
    <source>
        <dbReference type="ARBA" id="ARBA00023034"/>
    </source>
</evidence>
<keyword evidence="6" id="KW-0333">Golgi apparatus</keyword>
<dbReference type="GO" id="GO:0015031">
    <property type="term" value="P:protein transport"/>
    <property type="evidence" value="ECO:0007669"/>
    <property type="project" value="UniProtKB-KW"/>
</dbReference>
<gene>
    <name evidence="12" type="ORF">TWF730_009431</name>
</gene>
<evidence type="ECO:0000256" key="4">
    <source>
        <dbReference type="ARBA" id="ARBA00022448"/>
    </source>
</evidence>
<dbReference type="Pfam" id="PF06148">
    <property type="entry name" value="COG2_N"/>
    <property type="match status" value="1"/>
</dbReference>
<evidence type="ECO:0000256" key="7">
    <source>
        <dbReference type="ARBA" id="ARBA00023136"/>
    </source>
</evidence>
<feature type="domain" description="Conserved oligomeric Golgi complex subunit 2 N-terminal" evidence="11">
    <location>
        <begin position="35"/>
        <end position="104"/>
    </location>
</feature>
<dbReference type="PANTHER" id="PTHR12961">
    <property type="entry name" value="CONSERVED OLIGOMERIC GOLGI COMPLEX COMPONENT 2"/>
    <property type="match status" value="1"/>
</dbReference>
<evidence type="ECO:0000256" key="8">
    <source>
        <dbReference type="ARBA" id="ARBA00031344"/>
    </source>
</evidence>
<dbReference type="EMBL" id="JAVHNS010000006">
    <property type="protein sequence ID" value="KAK6352611.1"/>
    <property type="molecule type" value="Genomic_DNA"/>
</dbReference>
<evidence type="ECO:0000313" key="13">
    <source>
        <dbReference type="Proteomes" id="UP001373714"/>
    </source>
</evidence>
<proteinExistence type="inferred from homology"/>
<name>A0AAV9UYB6_9PEZI</name>
<comment type="caution">
    <text evidence="12">The sequence shown here is derived from an EMBL/GenBank/DDBJ whole genome shotgun (WGS) entry which is preliminary data.</text>
</comment>
<keyword evidence="5" id="KW-0653">Protein transport</keyword>
<evidence type="ECO:0000256" key="2">
    <source>
        <dbReference type="ARBA" id="ARBA00007603"/>
    </source>
</evidence>
<evidence type="ECO:0000256" key="10">
    <source>
        <dbReference type="SAM" id="MobiDB-lite"/>
    </source>
</evidence>
<dbReference type="GO" id="GO:0017119">
    <property type="term" value="C:Golgi transport complex"/>
    <property type="evidence" value="ECO:0007669"/>
    <property type="project" value="TreeGrafter"/>
</dbReference>
<evidence type="ECO:0000256" key="1">
    <source>
        <dbReference type="ARBA" id="ARBA00004395"/>
    </source>
</evidence>
<keyword evidence="13" id="KW-1185">Reference proteome</keyword>
<evidence type="ECO:0000256" key="9">
    <source>
        <dbReference type="SAM" id="Coils"/>
    </source>
</evidence>
<dbReference type="PANTHER" id="PTHR12961:SF0">
    <property type="entry name" value="CONSERVED OLIGOMERIC GOLGI COMPLEX SUBUNIT 2"/>
    <property type="match status" value="1"/>
</dbReference>
<evidence type="ECO:0000259" key="11">
    <source>
        <dbReference type="Pfam" id="PF06148"/>
    </source>
</evidence>
<comment type="subcellular location">
    <subcellularLocation>
        <location evidence="1">Golgi apparatus membrane</location>
        <topology evidence="1">Peripheral membrane protein</topology>
    </subcellularLocation>
</comment>
<feature type="compositionally biased region" description="Polar residues" evidence="10">
    <location>
        <begin position="1"/>
        <end position="17"/>
    </location>
</feature>
<sequence>MTTRSKPTLLLATSASDSDPEDDFSSLPFPQPLPRSAFITTDFSASSYLASLHRHQTLEDLRAELRTRSKDLERELVELVNRDYADFVGLGSSLRGGEGKVNDLKLGVMGFAREIEGVKEKVVKVANEMEKDMTVKKEVTKKKALARNLLTFDIRLSQLESLLLIKDQQEADDHYILTLDLDETSNSSLTSLPRLQKLVTSYLCLKHVLSKIPPSHPFIKAQGKRLREAKQTLSDDLSRALKECRAELKDEDLGEDERKELEGRLVEILKLWSEVGEAKDAVKTLKGKK</sequence>
<dbReference type="InterPro" id="IPR009316">
    <property type="entry name" value="COG2"/>
</dbReference>
<organism evidence="12 13">
    <name type="scientific">Orbilia blumenaviensis</name>
    <dbReference type="NCBI Taxonomy" id="1796055"/>
    <lineage>
        <taxon>Eukaryota</taxon>
        <taxon>Fungi</taxon>
        <taxon>Dikarya</taxon>
        <taxon>Ascomycota</taxon>
        <taxon>Pezizomycotina</taxon>
        <taxon>Orbiliomycetes</taxon>
        <taxon>Orbiliales</taxon>
        <taxon>Orbiliaceae</taxon>
        <taxon>Orbilia</taxon>
    </lineage>
</organism>
<feature type="coiled-coil region" evidence="9">
    <location>
        <begin position="55"/>
        <end position="82"/>
    </location>
</feature>
<dbReference type="GO" id="GO:0007030">
    <property type="term" value="P:Golgi organization"/>
    <property type="evidence" value="ECO:0007669"/>
    <property type="project" value="InterPro"/>
</dbReference>
<dbReference type="GO" id="GO:0006891">
    <property type="term" value="P:intra-Golgi vesicle-mediated transport"/>
    <property type="evidence" value="ECO:0007669"/>
    <property type="project" value="TreeGrafter"/>
</dbReference>
<evidence type="ECO:0000256" key="3">
    <source>
        <dbReference type="ARBA" id="ARBA00020977"/>
    </source>
</evidence>